<dbReference type="SUPFAM" id="SSF52540">
    <property type="entry name" value="P-loop containing nucleoside triphosphate hydrolases"/>
    <property type="match status" value="1"/>
</dbReference>
<dbReference type="GO" id="GO:0005524">
    <property type="term" value="F:ATP binding"/>
    <property type="evidence" value="ECO:0007669"/>
    <property type="project" value="UniProtKB-KW"/>
</dbReference>
<keyword evidence="6" id="KW-0472">Membrane</keyword>
<dbReference type="RefSeq" id="WP_408978063.1">
    <property type="nucleotide sequence ID" value="NZ_JBJUVG010000018.1"/>
</dbReference>
<keyword evidence="5" id="KW-1278">Translocase</keyword>
<dbReference type="SMART" id="SM00382">
    <property type="entry name" value="AAA"/>
    <property type="match status" value="1"/>
</dbReference>
<dbReference type="CDD" id="cd03301">
    <property type="entry name" value="ABC_MalK_N"/>
    <property type="match status" value="1"/>
</dbReference>
<dbReference type="PANTHER" id="PTHR43875:SF15">
    <property type="entry name" value="TREHALOSE IMPORT ATP-BINDING PROTEIN SUGC"/>
    <property type="match status" value="1"/>
</dbReference>
<evidence type="ECO:0000256" key="3">
    <source>
        <dbReference type="ARBA" id="ARBA00022741"/>
    </source>
</evidence>
<protein>
    <submittedName>
        <fullName evidence="8">ABC transporter ATP-binding protein</fullName>
    </submittedName>
</protein>
<name>A0ABW9H0Y2_9FIRM</name>
<dbReference type="Gene3D" id="2.40.50.140">
    <property type="entry name" value="Nucleic acid-binding proteins"/>
    <property type="match status" value="1"/>
</dbReference>
<keyword evidence="2" id="KW-1003">Cell membrane</keyword>
<dbReference type="InterPro" id="IPR008995">
    <property type="entry name" value="Mo/tungstate-bd_C_term_dom"/>
</dbReference>
<evidence type="ECO:0000313" key="9">
    <source>
        <dbReference type="Proteomes" id="UP001631949"/>
    </source>
</evidence>
<dbReference type="InterPro" id="IPR012340">
    <property type="entry name" value="NA-bd_OB-fold"/>
</dbReference>
<keyword evidence="4 8" id="KW-0067">ATP-binding</keyword>
<dbReference type="InterPro" id="IPR003439">
    <property type="entry name" value="ABC_transporter-like_ATP-bd"/>
</dbReference>
<dbReference type="InterPro" id="IPR015855">
    <property type="entry name" value="ABC_transpr_MalK-like"/>
</dbReference>
<dbReference type="Gene3D" id="2.40.50.100">
    <property type="match status" value="1"/>
</dbReference>
<dbReference type="NCBIfam" id="NF008653">
    <property type="entry name" value="PRK11650.1"/>
    <property type="match status" value="1"/>
</dbReference>
<accession>A0ABW9H0Y2</accession>
<evidence type="ECO:0000313" key="8">
    <source>
        <dbReference type="EMBL" id="MFM9414458.1"/>
    </source>
</evidence>
<dbReference type="PANTHER" id="PTHR43875">
    <property type="entry name" value="MALTODEXTRIN IMPORT ATP-BINDING PROTEIN MSMX"/>
    <property type="match status" value="1"/>
</dbReference>
<gene>
    <name evidence="8" type="ORF">ACKQTC_08775</name>
</gene>
<evidence type="ECO:0000256" key="1">
    <source>
        <dbReference type="ARBA" id="ARBA00022448"/>
    </source>
</evidence>
<dbReference type="InterPro" id="IPR003593">
    <property type="entry name" value="AAA+_ATPase"/>
</dbReference>
<evidence type="ECO:0000256" key="2">
    <source>
        <dbReference type="ARBA" id="ARBA00022475"/>
    </source>
</evidence>
<proteinExistence type="predicted"/>
<dbReference type="InterPro" id="IPR013611">
    <property type="entry name" value="Transp-assoc_OB_typ2"/>
</dbReference>
<dbReference type="EMBL" id="JBJUVG010000018">
    <property type="protein sequence ID" value="MFM9414458.1"/>
    <property type="molecule type" value="Genomic_DNA"/>
</dbReference>
<dbReference type="PROSITE" id="PS00211">
    <property type="entry name" value="ABC_TRANSPORTER_1"/>
    <property type="match status" value="1"/>
</dbReference>
<evidence type="ECO:0000256" key="4">
    <source>
        <dbReference type="ARBA" id="ARBA00022840"/>
    </source>
</evidence>
<dbReference type="Proteomes" id="UP001631949">
    <property type="component" value="Unassembled WGS sequence"/>
</dbReference>
<sequence length="356" mass="39619">MAFIELKNIRKKYENNADYTVHDFNLDIEKGEFIVFVGPSGCGKSTTLRMIAGLEDITEGDLMIGGERMNDRPPKDRQVAMVFQSYALFPFLTVYDNIGFGLKIRKEDKQARDEKIRRASGILGLDNYLDKKPGDLSGGQKQRVALGRAIVNQAPVFLMDEPLSNLDAKLRGQMREEIVHLHREVGATTIYVTHDQIEAMTMGDRIVVLKDGHIMQVGTPEEIYNNPANAFVASFIGTPPMNFVQGDIHDGCLHMKDGQRLCDVTDDVAARNSQVTVGIRPETVEFAKHADQGVAATVERAELLGADYNLYVNIDGSRVIIRRGVADGPFQEGDQLNLTFPLEALYLFDQQTGARL</sequence>
<evidence type="ECO:0000256" key="5">
    <source>
        <dbReference type="ARBA" id="ARBA00022967"/>
    </source>
</evidence>
<keyword evidence="1" id="KW-0813">Transport</keyword>
<dbReference type="Pfam" id="PF00005">
    <property type="entry name" value="ABC_tran"/>
    <property type="match status" value="1"/>
</dbReference>
<dbReference type="InterPro" id="IPR017871">
    <property type="entry name" value="ABC_transporter-like_CS"/>
</dbReference>
<dbReference type="SUPFAM" id="SSF50331">
    <property type="entry name" value="MOP-like"/>
    <property type="match status" value="1"/>
</dbReference>
<evidence type="ECO:0000256" key="6">
    <source>
        <dbReference type="ARBA" id="ARBA00023136"/>
    </source>
</evidence>
<dbReference type="InterPro" id="IPR047641">
    <property type="entry name" value="ABC_transpr_MalK/UgpC-like"/>
</dbReference>
<keyword evidence="9" id="KW-1185">Reference proteome</keyword>
<evidence type="ECO:0000259" key="7">
    <source>
        <dbReference type="PROSITE" id="PS50893"/>
    </source>
</evidence>
<keyword evidence="3" id="KW-0547">Nucleotide-binding</keyword>
<reference evidence="8 9" key="1">
    <citation type="journal article" date="2016" name="Int. J. Syst. Evol. Microbiol.">
        <title>Peptococcus simiae sp. nov., isolated from rhesus macaque faeces and emended description of the genus Peptococcus.</title>
        <authorList>
            <person name="Shkoporov A.N."/>
            <person name="Efimov B.A."/>
            <person name="Kondova I."/>
            <person name="Ouwerling B."/>
            <person name="Chaplin A.V."/>
            <person name="Shcherbakova V.A."/>
            <person name="Langermans J.A.M."/>
        </authorList>
    </citation>
    <scope>NUCLEOTIDE SEQUENCE [LARGE SCALE GENOMIC DNA]</scope>
    <source>
        <strain evidence="8 9">M108</strain>
    </source>
</reference>
<organism evidence="8 9">
    <name type="scientific">Peptococcus simiae</name>
    <dbReference type="NCBI Taxonomy" id="1643805"/>
    <lineage>
        <taxon>Bacteria</taxon>
        <taxon>Bacillati</taxon>
        <taxon>Bacillota</taxon>
        <taxon>Clostridia</taxon>
        <taxon>Eubacteriales</taxon>
        <taxon>Peptococcaceae</taxon>
        <taxon>Peptococcus</taxon>
    </lineage>
</organism>
<dbReference type="PROSITE" id="PS50893">
    <property type="entry name" value="ABC_TRANSPORTER_2"/>
    <property type="match status" value="1"/>
</dbReference>
<feature type="domain" description="ABC transporter" evidence="7">
    <location>
        <begin position="4"/>
        <end position="236"/>
    </location>
</feature>
<dbReference type="InterPro" id="IPR027417">
    <property type="entry name" value="P-loop_NTPase"/>
</dbReference>
<comment type="caution">
    <text evidence="8">The sequence shown here is derived from an EMBL/GenBank/DDBJ whole genome shotgun (WGS) entry which is preliminary data.</text>
</comment>
<dbReference type="Gene3D" id="3.40.50.300">
    <property type="entry name" value="P-loop containing nucleotide triphosphate hydrolases"/>
    <property type="match status" value="1"/>
</dbReference>
<dbReference type="Pfam" id="PF08402">
    <property type="entry name" value="TOBE_2"/>
    <property type="match status" value="1"/>
</dbReference>